<dbReference type="PANTHER" id="PTHR36505">
    <property type="entry name" value="BLR1072 PROTEIN"/>
    <property type="match status" value="1"/>
</dbReference>
<dbReference type="AlphaFoldDB" id="A0A518G3G8"/>
<feature type="chain" id="PRO_5022005058" evidence="1">
    <location>
        <begin position="30"/>
        <end position="200"/>
    </location>
</feature>
<feature type="domain" description="PRC-barrel" evidence="2">
    <location>
        <begin position="62"/>
        <end position="118"/>
    </location>
</feature>
<dbReference type="Gene3D" id="2.30.30.240">
    <property type="entry name" value="PRC-barrel domain"/>
    <property type="match status" value="1"/>
</dbReference>
<gene>
    <name evidence="3" type="ORF">Q31a_14420</name>
</gene>
<organism evidence="3 4">
    <name type="scientific">Aureliella helgolandensis</name>
    <dbReference type="NCBI Taxonomy" id="2527968"/>
    <lineage>
        <taxon>Bacteria</taxon>
        <taxon>Pseudomonadati</taxon>
        <taxon>Planctomycetota</taxon>
        <taxon>Planctomycetia</taxon>
        <taxon>Pirellulales</taxon>
        <taxon>Pirellulaceae</taxon>
        <taxon>Aureliella</taxon>
    </lineage>
</organism>
<dbReference type="Proteomes" id="UP000318017">
    <property type="component" value="Chromosome"/>
</dbReference>
<reference evidence="3 4" key="1">
    <citation type="submission" date="2019-02" db="EMBL/GenBank/DDBJ databases">
        <title>Deep-cultivation of Planctomycetes and their phenomic and genomic characterization uncovers novel biology.</title>
        <authorList>
            <person name="Wiegand S."/>
            <person name="Jogler M."/>
            <person name="Boedeker C."/>
            <person name="Pinto D."/>
            <person name="Vollmers J."/>
            <person name="Rivas-Marin E."/>
            <person name="Kohn T."/>
            <person name="Peeters S.H."/>
            <person name="Heuer A."/>
            <person name="Rast P."/>
            <person name="Oberbeckmann S."/>
            <person name="Bunk B."/>
            <person name="Jeske O."/>
            <person name="Meyerdierks A."/>
            <person name="Storesund J.E."/>
            <person name="Kallscheuer N."/>
            <person name="Luecker S."/>
            <person name="Lage O.M."/>
            <person name="Pohl T."/>
            <person name="Merkel B.J."/>
            <person name="Hornburger P."/>
            <person name="Mueller R.-W."/>
            <person name="Bruemmer F."/>
            <person name="Labrenz M."/>
            <person name="Spormann A.M."/>
            <person name="Op den Camp H."/>
            <person name="Overmann J."/>
            <person name="Amann R."/>
            <person name="Jetten M.S.M."/>
            <person name="Mascher T."/>
            <person name="Medema M.H."/>
            <person name="Devos D.P."/>
            <person name="Kaster A.-K."/>
            <person name="Ovreas L."/>
            <person name="Rohde M."/>
            <person name="Galperin M.Y."/>
            <person name="Jogler C."/>
        </authorList>
    </citation>
    <scope>NUCLEOTIDE SEQUENCE [LARGE SCALE GENOMIC DNA]</scope>
    <source>
        <strain evidence="3 4">Q31a</strain>
    </source>
</reference>
<dbReference type="KEGG" id="ahel:Q31a_14420"/>
<feature type="signal peptide" evidence="1">
    <location>
        <begin position="1"/>
        <end position="29"/>
    </location>
</feature>
<sequence precursor="true">MNISVNRFGVWFPVALCGLSVLCVSPAVAQDGAPDIRQRQRGANQAVQGAGDLDRKAPGVNVRASKLMGMNIQNAQGESVGEVSDLVMDSRTGKINYLAVTYGGFLGIGNKMFAVPFGAFRCQPATDGTHDTTLILDVTPEQLEGAQGFDEESWPNFADRKFTQELNRRYGVQMPRRDRASGVDVDVNRNGVKVEVDGDR</sequence>
<dbReference type="InterPro" id="IPR011033">
    <property type="entry name" value="PRC_barrel-like_sf"/>
</dbReference>
<dbReference type="InterPro" id="IPR027275">
    <property type="entry name" value="PRC-brl_dom"/>
</dbReference>
<evidence type="ECO:0000313" key="3">
    <source>
        <dbReference type="EMBL" id="QDV23146.1"/>
    </source>
</evidence>
<evidence type="ECO:0000256" key="1">
    <source>
        <dbReference type="SAM" id="SignalP"/>
    </source>
</evidence>
<dbReference type="RefSeq" id="WP_145075748.1">
    <property type="nucleotide sequence ID" value="NZ_CP036298.1"/>
</dbReference>
<evidence type="ECO:0000259" key="2">
    <source>
        <dbReference type="Pfam" id="PF05239"/>
    </source>
</evidence>
<dbReference type="SUPFAM" id="SSF50346">
    <property type="entry name" value="PRC-barrel domain"/>
    <property type="match status" value="1"/>
</dbReference>
<dbReference type="OrthoDB" id="286778at2"/>
<dbReference type="PANTHER" id="PTHR36505:SF1">
    <property type="entry name" value="BLR1072 PROTEIN"/>
    <property type="match status" value="1"/>
</dbReference>
<protein>
    <submittedName>
        <fullName evidence="3">PRC-barrel domain protein</fullName>
    </submittedName>
</protein>
<dbReference type="Pfam" id="PF05239">
    <property type="entry name" value="PRC"/>
    <property type="match status" value="1"/>
</dbReference>
<proteinExistence type="predicted"/>
<accession>A0A518G3G8</accession>
<keyword evidence="4" id="KW-1185">Reference proteome</keyword>
<dbReference type="EMBL" id="CP036298">
    <property type="protein sequence ID" value="QDV23146.1"/>
    <property type="molecule type" value="Genomic_DNA"/>
</dbReference>
<name>A0A518G3G8_9BACT</name>
<evidence type="ECO:0000313" key="4">
    <source>
        <dbReference type="Proteomes" id="UP000318017"/>
    </source>
</evidence>
<keyword evidence="1" id="KW-0732">Signal</keyword>